<name>A0A1R1ID67_9RHOO</name>
<dbReference type="STRING" id="418702.BJN45_02570"/>
<comment type="caution">
    <text evidence="1">The sequence shown here is derived from an EMBL/GenBank/DDBJ whole genome shotgun (WGS) entry which is preliminary data.</text>
</comment>
<dbReference type="Proteomes" id="UP000187526">
    <property type="component" value="Unassembled WGS sequence"/>
</dbReference>
<proteinExistence type="predicted"/>
<dbReference type="RefSeq" id="WP_076091740.1">
    <property type="nucleotide sequence ID" value="NZ_MTHD01000001.1"/>
</dbReference>
<gene>
    <name evidence="1" type="ORF">BJN45_02570</name>
</gene>
<keyword evidence="2" id="KW-1185">Reference proteome</keyword>
<protein>
    <submittedName>
        <fullName evidence="1">Uncharacterized protein</fullName>
    </submittedName>
</protein>
<organism evidence="1 2">
    <name type="scientific">Azonexus hydrophilus</name>
    <dbReference type="NCBI Taxonomy" id="418702"/>
    <lineage>
        <taxon>Bacteria</taxon>
        <taxon>Pseudomonadati</taxon>
        <taxon>Pseudomonadota</taxon>
        <taxon>Betaproteobacteria</taxon>
        <taxon>Rhodocyclales</taxon>
        <taxon>Azonexaceae</taxon>
        <taxon>Azonexus</taxon>
    </lineage>
</organism>
<evidence type="ECO:0000313" key="1">
    <source>
        <dbReference type="EMBL" id="OMG56519.1"/>
    </source>
</evidence>
<evidence type="ECO:0000313" key="2">
    <source>
        <dbReference type="Proteomes" id="UP000187526"/>
    </source>
</evidence>
<dbReference type="AlphaFoldDB" id="A0A1R1ID67"/>
<sequence length="256" mass="27435">MTTAVQIPVDPLATLANTETQRLAARMAQDAFAAAFRMAVSPDGEAGELGELAGRCYNWSQAGADEEARALRLALLVAGLDAWGLAYTQAFHLNAIPALTALIGGLRTRLDATADARFLQQFSTLADNEFAAVDFKVELRRSIHLALWHAMAACETAEQAEGLVRPLGSLLLGLNEQMPELGWRLIADALASIQISLLADPAASARAQEGTQQLFAALRHALPGERYQAILAHSGQAVVAWQQARRARDAEGRIDA</sequence>
<reference evidence="1 2" key="1">
    <citation type="submission" date="2016-10" db="EMBL/GenBank/DDBJ databases">
        <title>Alkaliphiles isolated from bioreactors.</title>
        <authorList>
            <person name="Salah Z."/>
            <person name="Rout S.P."/>
            <person name="Humphreys P.N."/>
        </authorList>
    </citation>
    <scope>NUCLEOTIDE SEQUENCE [LARGE SCALE GENOMIC DNA]</scope>
    <source>
        <strain evidence="1 2">ZS02</strain>
    </source>
</reference>
<accession>A0A1R1ID67</accession>
<dbReference type="OrthoDB" id="9180283at2"/>
<dbReference type="EMBL" id="MTHD01000001">
    <property type="protein sequence ID" value="OMG56519.1"/>
    <property type="molecule type" value="Genomic_DNA"/>
</dbReference>